<dbReference type="InterPro" id="IPR000160">
    <property type="entry name" value="GGDEF_dom"/>
</dbReference>
<dbReference type="InterPro" id="IPR050469">
    <property type="entry name" value="Diguanylate_Cyclase"/>
</dbReference>
<proteinExistence type="predicted"/>
<keyword evidence="6" id="KW-1185">Reference proteome</keyword>
<dbReference type="GO" id="GO:0005886">
    <property type="term" value="C:plasma membrane"/>
    <property type="evidence" value="ECO:0007669"/>
    <property type="project" value="TreeGrafter"/>
</dbReference>
<evidence type="ECO:0000256" key="2">
    <source>
        <dbReference type="ARBA" id="ARBA00012528"/>
    </source>
</evidence>
<feature type="transmembrane region" description="Helical" evidence="3">
    <location>
        <begin position="239"/>
        <end position="259"/>
    </location>
</feature>
<dbReference type="EC" id="2.7.7.65" evidence="2"/>
<feature type="transmembrane region" description="Helical" evidence="3">
    <location>
        <begin position="330"/>
        <end position="352"/>
    </location>
</feature>
<comment type="cofactor">
    <cofactor evidence="1">
        <name>Mg(2+)</name>
        <dbReference type="ChEBI" id="CHEBI:18420"/>
    </cofactor>
</comment>
<reference evidence="5 6" key="1">
    <citation type="submission" date="2019-07" db="EMBL/GenBank/DDBJ databases">
        <title>Luteimonas sp. YD-1 nov., isolated from acidic soil.</title>
        <authorList>
            <person name="Zhou J."/>
        </authorList>
    </citation>
    <scope>NUCLEOTIDE SEQUENCE [LARGE SCALE GENOMIC DNA]</scope>
    <source>
        <strain evidence="5 6">YD-1</strain>
    </source>
</reference>
<feature type="transmembrane region" description="Helical" evidence="3">
    <location>
        <begin position="358"/>
        <end position="375"/>
    </location>
</feature>
<dbReference type="PROSITE" id="PS50887">
    <property type="entry name" value="GGDEF"/>
    <property type="match status" value="1"/>
</dbReference>
<feature type="domain" description="GGDEF" evidence="4">
    <location>
        <begin position="422"/>
        <end position="554"/>
    </location>
</feature>
<evidence type="ECO:0000313" key="5">
    <source>
        <dbReference type="EMBL" id="TWT21626.1"/>
    </source>
</evidence>
<evidence type="ECO:0000256" key="3">
    <source>
        <dbReference type="SAM" id="Phobius"/>
    </source>
</evidence>
<dbReference type="Proteomes" id="UP000315949">
    <property type="component" value="Unassembled WGS sequence"/>
</dbReference>
<feature type="transmembrane region" description="Helical" evidence="3">
    <location>
        <begin position="173"/>
        <end position="194"/>
    </location>
</feature>
<evidence type="ECO:0000259" key="4">
    <source>
        <dbReference type="PROSITE" id="PS50887"/>
    </source>
</evidence>
<dbReference type="InterPro" id="IPR011623">
    <property type="entry name" value="7TMR_DISM_rcpt_extracell_dom1"/>
</dbReference>
<dbReference type="FunFam" id="3.30.70.270:FF:000001">
    <property type="entry name" value="Diguanylate cyclase domain protein"/>
    <property type="match status" value="1"/>
</dbReference>
<name>A0A5C5U6W2_9GAMM</name>
<evidence type="ECO:0000313" key="6">
    <source>
        <dbReference type="Proteomes" id="UP000315949"/>
    </source>
</evidence>
<feature type="transmembrane region" description="Helical" evidence="3">
    <location>
        <begin position="271"/>
        <end position="294"/>
    </location>
</feature>
<dbReference type="SUPFAM" id="SSF55073">
    <property type="entry name" value="Nucleotide cyclase"/>
    <property type="match status" value="1"/>
</dbReference>
<dbReference type="SMART" id="SM00267">
    <property type="entry name" value="GGDEF"/>
    <property type="match status" value="1"/>
</dbReference>
<dbReference type="OrthoDB" id="9803824at2"/>
<dbReference type="GO" id="GO:1902201">
    <property type="term" value="P:negative regulation of bacterial-type flagellum-dependent cell motility"/>
    <property type="evidence" value="ECO:0007669"/>
    <property type="project" value="TreeGrafter"/>
</dbReference>
<evidence type="ECO:0000256" key="1">
    <source>
        <dbReference type="ARBA" id="ARBA00001946"/>
    </source>
</evidence>
<sequence>MGDPGHRHTWRGRLLLWLLLALSPALAPAVELEVRELRDDPPVAEVLAGLHDHRLGPAQQRPYIKQATRHVQWWRVTAAEPVDAAGTPRLVMRAPFLYGVEAWAPGAATPTRHALYGPDADPRHSHRALVIDLPAGIPAGEAVWLRVQGRSNVVAPLSIEPLDQVLSDDLVYVGWRSMVFTTLAVLAILGLAFWGGTGERSYAYFSAMLVCAIGYQAAITGDLRWVPGLDVVFGAGPQVNRIFGGLGVVCSNLFIASYLALHRSAPVLNRILHVSTAIAAFTAVGAVFSGSPLLRLSGNLALLYSAAVLLVAATVLSLRGARAARVVLASWSPLMVFCGLAAAEMMGLWVGPTWLEEGLAGAFVLASLLLALGLSDKLLQLRRDRDLASRQATMDPVTKILNRHGIEERLFKEVEDARGRGDTLSIAFVDLDNFKDINDRHGHSVGDQCLRIVSWRLRNQLRRGDALGRYGGDEFLVVLPGHDAQSALRIAERMRVSVECRPLSMPDASVAASLSIGVAELAPGESMSSLFERADTALYASKAAGRNRATAASPPEGLWTT</sequence>
<keyword evidence="3" id="KW-0812">Transmembrane</keyword>
<organism evidence="5 6">
    <name type="scientific">Luteimonas wenzhouensis</name>
    <dbReference type="NCBI Taxonomy" id="2599615"/>
    <lineage>
        <taxon>Bacteria</taxon>
        <taxon>Pseudomonadati</taxon>
        <taxon>Pseudomonadota</taxon>
        <taxon>Gammaproteobacteria</taxon>
        <taxon>Lysobacterales</taxon>
        <taxon>Lysobacteraceae</taxon>
        <taxon>Luteimonas</taxon>
    </lineage>
</organism>
<dbReference type="PANTHER" id="PTHR45138">
    <property type="entry name" value="REGULATORY COMPONENTS OF SENSORY TRANSDUCTION SYSTEM"/>
    <property type="match status" value="1"/>
</dbReference>
<dbReference type="CDD" id="cd01949">
    <property type="entry name" value="GGDEF"/>
    <property type="match status" value="1"/>
</dbReference>
<dbReference type="Pfam" id="PF00990">
    <property type="entry name" value="GGDEF"/>
    <property type="match status" value="1"/>
</dbReference>
<dbReference type="PANTHER" id="PTHR45138:SF24">
    <property type="entry name" value="DIGUANYLATE CYCLASE DGCC-RELATED"/>
    <property type="match status" value="1"/>
</dbReference>
<gene>
    <name evidence="5" type="ORF">FQY79_00350</name>
</gene>
<dbReference type="InterPro" id="IPR043128">
    <property type="entry name" value="Rev_trsase/Diguanyl_cyclase"/>
</dbReference>
<feature type="transmembrane region" description="Helical" evidence="3">
    <location>
        <begin position="201"/>
        <end position="219"/>
    </location>
</feature>
<dbReference type="GO" id="GO:0043709">
    <property type="term" value="P:cell adhesion involved in single-species biofilm formation"/>
    <property type="evidence" value="ECO:0007669"/>
    <property type="project" value="TreeGrafter"/>
</dbReference>
<protein>
    <recommendedName>
        <fullName evidence="2">diguanylate cyclase</fullName>
        <ecNumber evidence="2">2.7.7.65</ecNumber>
    </recommendedName>
</protein>
<feature type="transmembrane region" description="Helical" evidence="3">
    <location>
        <begin position="300"/>
        <end position="318"/>
    </location>
</feature>
<keyword evidence="3" id="KW-0472">Membrane</keyword>
<dbReference type="Gene3D" id="3.30.70.270">
    <property type="match status" value="1"/>
</dbReference>
<dbReference type="EMBL" id="VOHE01000001">
    <property type="protein sequence ID" value="TWT21626.1"/>
    <property type="molecule type" value="Genomic_DNA"/>
</dbReference>
<dbReference type="RefSeq" id="WP_146309705.1">
    <property type="nucleotide sequence ID" value="NZ_VOHE01000001.1"/>
</dbReference>
<keyword evidence="3" id="KW-1133">Transmembrane helix</keyword>
<dbReference type="NCBIfam" id="TIGR00254">
    <property type="entry name" value="GGDEF"/>
    <property type="match status" value="1"/>
</dbReference>
<dbReference type="InterPro" id="IPR029787">
    <property type="entry name" value="Nucleotide_cyclase"/>
</dbReference>
<dbReference type="Pfam" id="PF07695">
    <property type="entry name" value="7TMR-DISM_7TM"/>
    <property type="match status" value="1"/>
</dbReference>
<dbReference type="GO" id="GO:0052621">
    <property type="term" value="F:diguanylate cyclase activity"/>
    <property type="evidence" value="ECO:0007669"/>
    <property type="project" value="UniProtKB-EC"/>
</dbReference>
<dbReference type="AlphaFoldDB" id="A0A5C5U6W2"/>
<accession>A0A5C5U6W2</accession>
<comment type="caution">
    <text evidence="5">The sequence shown here is derived from an EMBL/GenBank/DDBJ whole genome shotgun (WGS) entry which is preliminary data.</text>
</comment>